<dbReference type="Proteomes" id="UP001488805">
    <property type="component" value="Unassembled WGS sequence"/>
</dbReference>
<evidence type="ECO:0000313" key="3">
    <source>
        <dbReference type="Proteomes" id="UP001488805"/>
    </source>
</evidence>
<dbReference type="EMBL" id="JBCEZU010000111">
    <property type="protein sequence ID" value="KAK9528358.1"/>
    <property type="molecule type" value="Genomic_DNA"/>
</dbReference>
<keyword evidence="3" id="KW-1185">Reference proteome</keyword>
<dbReference type="AlphaFoldDB" id="A0AAW1F104"/>
<reference evidence="2 3" key="1">
    <citation type="journal article" date="2024" name="Genome Biol. Evol.">
        <title>Chromosome-level genome assembly of the viviparous eelpout Zoarces viviparus.</title>
        <authorList>
            <person name="Fuhrmann N."/>
            <person name="Brasseur M.V."/>
            <person name="Bakowski C.E."/>
            <person name="Podsiadlowski L."/>
            <person name="Prost S."/>
            <person name="Krehenwinkel H."/>
            <person name="Mayer C."/>
        </authorList>
    </citation>
    <scope>NUCLEOTIDE SEQUENCE [LARGE SCALE GENOMIC DNA]</scope>
    <source>
        <strain evidence="2">NO-MEL_2022_Ind0_liver</strain>
    </source>
</reference>
<protein>
    <submittedName>
        <fullName evidence="2">Uncharacterized protein</fullName>
    </submittedName>
</protein>
<keyword evidence="1" id="KW-1133">Transmembrane helix</keyword>
<proteinExistence type="predicted"/>
<evidence type="ECO:0000256" key="1">
    <source>
        <dbReference type="SAM" id="Phobius"/>
    </source>
</evidence>
<feature type="transmembrane region" description="Helical" evidence="1">
    <location>
        <begin position="43"/>
        <end position="68"/>
    </location>
</feature>
<gene>
    <name evidence="2" type="ORF">VZT92_012527</name>
</gene>
<sequence length="69" mass="7238">MGAGVSSVNVTAPAAEVVRPSAVTNLTHQAMPGYGAGLGRMEWLVPLVVVSALTVFCLVLLLAVLIYWR</sequence>
<accession>A0AAW1F104</accession>
<keyword evidence="1" id="KW-0472">Membrane</keyword>
<organism evidence="2 3">
    <name type="scientific">Zoarces viviparus</name>
    <name type="common">Viviparous eelpout</name>
    <name type="synonym">Blennius viviparus</name>
    <dbReference type="NCBI Taxonomy" id="48416"/>
    <lineage>
        <taxon>Eukaryota</taxon>
        <taxon>Metazoa</taxon>
        <taxon>Chordata</taxon>
        <taxon>Craniata</taxon>
        <taxon>Vertebrata</taxon>
        <taxon>Euteleostomi</taxon>
        <taxon>Actinopterygii</taxon>
        <taxon>Neopterygii</taxon>
        <taxon>Teleostei</taxon>
        <taxon>Neoteleostei</taxon>
        <taxon>Acanthomorphata</taxon>
        <taxon>Eupercaria</taxon>
        <taxon>Perciformes</taxon>
        <taxon>Cottioidei</taxon>
        <taxon>Zoarcales</taxon>
        <taxon>Zoarcidae</taxon>
        <taxon>Zoarcinae</taxon>
        <taxon>Zoarces</taxon>
    </lineage>
</organism>
<name>A0AAW1F104_ZOAVI</name>
<comment type="caution">
    <text evidence="2">The sequence shown here is derived from an EMBL/GenBank/DDBJ whole genome shotgun (WGS) entry which is preliminary data.</text>
</comment>
<evidence type="ECO:0000313" key="2">
    <source>
        <dbReference type="EMBL" id="KAK9528358.1"/>
    </source>
</evidence>
<keyword evidence="1" id="KW-0812">Transmembrane</keyword>